<dbReference type="InterPro" id="IPR036065">
    <property type="entry name" value="BolA-like_sf"/>
</dbReference>
<evidence type="ECO:0000313" key="3">
    <source>
        <dbReference type="EMBL" id="MDM5147743.1"/>
    </source>
</evidence>
<dbReference type="PANTHER" id="PTHR46229">
    <property type="entry name" value="BOLA TRANSCRIPTION REGULATOR"/>
    <property type="match status" value="1"/>
</dbReference>
<dbReference type="Pfam" id="PF01722">
    <property type="entry name" value="BolA"/>
    <property type="match status" value="1"/>
</dbReference>
<protein>
    <submittedName>
        <fullName evidence="3">BolA family transcriptional regulator</fullName>
    </submittedName>
</protein>
<accession>A0ABT7QLZ6</accession>
<keyword evidence="4" id="KW-1185">Reference proteome</keyword>
<dbReference type="Gene3D" id="3.30.300.90">
    <property type="entry name" value="BolA-like"/>
    <property type="match status" value="1"/>
</dbReference>
<reference evidence="3" key="2">
    <citation type="journal article" date="2023" name="Microbiome">
        <title>Synthase-selected sorting approach identifies a beta-lactone synthase in a nudibranch symbiotic bacterium.</title>
        <authorList>
            <person name="Dzunkova M."/>
            <person name="La Clair J.J."/>
            <person name="Tyml T."/>
            <person name="Doud D."/>
            <person name="Schulz F."/>
            <person name="Piquer-Esteban S."/>
            <person name="Porcel Sanchis D."/>
            <person name="Osborn A."/>
            <person name="Robinson D."/>
            <person name="Louie K.B."/>
            <person name="Bowen B.P."/>
            <person name="Bowers R.M."/>
            <person name="Lee J."/>
            <person name="Arnau V."/>
            <person name="Diaz-Villanueva W."/>
            <person name="Stepanauskas R."/>
            <person name="Gosliner T."/>
            <person name="Date S.V."/>
            <person name="Northen T.R."/>
            <person name="Cheng J.F."/>
            <person name="Burkart M.D."/>
            <person name="Woyke T."/>
        </authorList>
    </citation>
    <scope>NUCLEOTIDE SEQUENCE</scope>
    <source>
        <strain evidence="3">Df01</strain>
    </source>
</reference>
<evidence type="ECO:0000256" key="2">
    <source>
        <dbReference type="RuleBase" id="RU003860"/>
    </source>
</evidence>
<proteinExistence type="inferred from homology"/>
<dbReference type="Proteomes" id="UP001168167">
    <property type="component" value="Unassembled WGS sequence"/>
</dbReference>
<dbReference type="EMBL" id="JANQAO010000003">
    <property type="protein sequence ID" value="MDM5147743.1"/>
    <property type="molecule type" value="Genomic_DNA"/>
</dbReference>
<dbReference type="PANTHER" id="PTHR46229:SF2">
    <property type="entry name" value="BOLA-LIKE PROTEIN 1"/>
    <property type="match status" value="1"/>
</dbReference>
<dbReference type="InterPro" id="IPR050961">
    <property type="entry name" value="BolA/IbaG_stress_morph_reg"/>
</dbReference>
<reference evidence="3" key="1">
    <citation type="submission" date="2022-08" db="EMBL/GenBank/DDBJ databases">
        <authorList>
            <person name="Dzunkova M."/>
            <person name="La Clair J."/>
            <person name="Tyml T."/>
            <person name="Doud D."/>
            <person name="Schulz F."/>
            <person name="Piquer S."/>
            <person name="Porcel Sanchis D."/>
            <person name="Osborn A."/>
            <person name="Robinson D."/>
            <person name="Louie K.B."/>
            <person name="Bowen B.P."/>
            <person name="Bowers R."/>
            <person name="Lee J."/>
            <person name="Arnau Llombart V."/>
            <person name="Diaz Villanueva W."/>
            <person name="Gosliner T."/>
            <person name="Northen T."/>
            <person name="Cheng J.-F."/>
            <person name="Burkart M.D."/>
            <person name="Woyke T."/>
        </authorList>
    </citation>
    <scope>NUCLEOTIDE SEQUENCE</scope>
    <source>
        <strain evidence="3">Df01</strain>
    </source>
</reference>
<comment type="similarity">
    <text evidence="1 2">Belongs to the BolA/IbaG family.</text>
</comment>
<dbReference type="PIRSF" id="PIRSF003113">
    <property type="entry name" value="BolA"/>
    <property type="match status" value="1"/>
</dbReference>
<evidence type="ECO:0000313" key="4">
    <source>
        <dbReference type="Proteomes" id="UP001168167"/>
    </source>
</evidence>
<sequence length="102" mass="11452">MPLLVMSDSSLTEQLRTRLRALSPRQLNLTNESHLHVGHQEAGNGAHFRLHIVSDCFVGLSILARHRLIYDTVGALMEQGIHALSIAAFTFEEHSHRKDSRS</sequence>
<dbReference type="InterPro" id="IPR002634">
    <property type="entry name" value="BolA"/>
</dbReference>
<name>A0ABT7QLZ6_9GAMM</name>
<comment type="caution">
    <text evidence="3">The sequence shown here is derived from an EMBL/GenBank/DDBJ whole genome shotgun (WGS) entry which is preliminary data.</text>
</comment>
<evidence type="ECO:0000256" key="1">
    <source>
        <dbReference type="ARBA" id="ARBA00005578"/>
    </source>
</evidence>
<organism evidence="3 4">
    <name type="scientific">Candidatus Doriopsillibacter californiensis</name>
    <dbReference type="NCBI Taxonomy" id="2970740"/>
    <lineage>
        <taxon>Bacteria</taxon>
        <taxon>Pseudomonadati</taxon>
        <taxon>Pseudomonadota</taxon>
        <taxon>Gammaproteobacteria</taxon>
        <taxon>Candidatus Tethybacterales</taxon>
        <taxon>Candidatus Persebacteraceae</taxon>
        <taxon>Candidatus Doriopsillibacter</taxon>
    </lineage>
</organism>
<gene>
    <name evidence="3" type="ORF">NQX30_05095</name>
</gene>
<dbReference type="SUPFAM" id="SSF82657">
    <property type="entry name" value="BolA-like"/>
    <property type="match status" value="1"/>
</dbReference>